<protein>
    <submittedName>
        <fullName evidence="1">Uncharacterized protein</fullName>
    </submittedName>
</protein>
<gene>
    <name evidence="1" type="ORF">CAFE_02520</name>
    <name evidence="2" type="ORF">HCR03_15410</name>
</gene>
<keyword evidence="3" id="KW-1185">Reference proteome</keyword>
<dbReference type="KEGG" id="cfem:HCR03_15410"/>
<dbReference type="EMBL" id="CP060286">
    <property type="protein sequence ID" value="QNK40070.1"/>
    <property type="molecule type" value="Genomic_DNA"/>
</dbReference>
<evidence type="ECO:0000313" key="4">
    <source>
        <dbReference type="Proteomes" id="UP000515909"/>
    </source>
</evidence>
<sequence length="81" mass="9515">MFRFIGCADIPGVCLKYYVFGNRRKGYGIKILRSDNDYTDQYVSRNLLRVLDLASQFCRCKVFPENLCEIIDDLKYDSRSD</sequence>
<evidence type="ECO:0000313" key="3">
    <source>
        <dbReference type="Proteomes" id="UP000469440"/>
    </source>
</evidence>
<dbReference type="EMBL" id="VWXL01000010">
    <property type="protein sequence ID" value="MVB09595.1"/>
    <property type="molecule type" value="Genomic_DNA"/>
</dbReference>
<reference evidence="1 3" key="1">
    <citation type="submission" date="2019-09" db="EMBL/GenBank/DDBJ databases">
        <title>Genome sequence of Clostridium sp. EA1.</title>
        <authorList>
            <person name="Poehlein A."/>
            <person name="Bengelsdorf F.R."/>
            <person name="Daniel R."/>
        </authorList>
    </citation>
    <scope>NUCLEOTIDE SEQUENCE [LARGE SCALE GENOMIC DNA]</scope>
    <source>
        <strain evidence="1 3">EA1</strain>
    </source>
</reference>
<dbReference type="RefSeq" id="WP_066645398.1">
    <property type="nucleotide sequence ID" value="NZ_CP060286.1"/>
</dbReference>
<name>A0A6N8HVG6_9FIRM</name>
<evidence type="ECO:0000313" key="1">
    <source>
        <dbReference type="EMBL" id="MVB09595.1"/>
    </source>
</evidence>
<dbReference type="Proteomes" id="UP000469440">
    <property type="component" value="Unassembled WGS sequence"/>
</dbReference>
<dbReference type="Pfam" id="PF20124">
    <property type="entry name" value="DUF6514"/>
    <property type="match status" value="1"/>
</dbReference>
<accession>A0A6N8HVG6</accession>
<accession>A0A7G8T8X9</accession>
<reference evidence="2 4" key="2">
    <citation type="submission" date="2020-08" db="EMBL/GenBank/DDBJ databases">
        <title>The isolate Caproiciproducens sp. 7D4C2 produces n-caproate at mildly acidic conditions from hexoses: genome and rBOX comparison with related strains and chain-elongating bacteria.</title>
        <authorList>
            <person name="Esquivel-Elizondo S."/>
            <person name="Bagci C."/>
            <person name="Temovska M."/>
            <person name="Jeon B.S."/>
            <person name="Bessarab I."/>
            <person name="Williams R.B.H."/>
            <person name="Huson D.H."/>
            <person name="Angenent L.T."/>
        </authorList>
    </citation>
    <scope>NUCLEOTIDE SEQUENCE [LARGE SCALE GENOMIC DNA]</scope>
    <source>
        <strain evidence="2 4">7D4C2</strain>
    </source>
</reference>
<organism evidence="1 3">
    <name type="scientific">Caproicibacter fermentans</name>
    <dbReference type="NCBI Taxonomy" id="2576756"/>
    <lineage>
        <taxon>Bacteria</taxon>
        <taxon>Bacillati</taxon>
        <taxon>Bacillota</taxon>
        <taxon>Clostridia</taxon>
        <taxon>Eubacteriales</taxon>
        <taxon>Acutalibacteraceae</taxon>
        <taxon>Caproicibacter</taxon>
    </lineage>
</organism>
<dbReference type="OrthoDB" id="1858604at2"/>
<dbReference type="Proteomes" id="UP000515909">
    <property type="component" value="Chromosome"/>
</dbReference>
<evidence type="ECO:0000313" key="2">
    <source>
        <dbReference type="EMBL" id="QNK40070.1"/>
    </source>
</evidence>
<proteinExistence type="predicted"/>
<dbReference type="InterPro" id="IPR017016">
    <property type="entry name" value="UCP033595"/>
</dbReference>
<dbReference type="AlphaFoldDB" id="A0A6N8HVG6"/>